<accession>A0A5B5VJR4</accession>
<name>A0A5B5VJR4_9BACT</name>
<dbReference type="Proteomes" id="UP000324870">
    <property type="component" value="Unassembled WGS sequence"/>
</dbReference>
<evidence type="ECO:0000313" key="2">
    <source>
        <dbReference type="EMBL" id="KAA3157721.1"/>
    </source>
</evidence>
<dbReference type="GeneID" id="92756673"/>
<organism evidence="1 4">
    <name type="scientific">Alistipes finegoldii</name>
    <dbReference type="NCBI Taxonomy" id="214856"/>
    <lineage>
        <taxon>Bacteria</taxon>
        <taxon>Pseudomonadati</taxon>
        <taxon>Bacteroidota</taxon>
        <taxon>Bacteroidia</taxon>
        <taxon>Bacteroidales</taxon>
        <taxon>Rikenellaceae</taxon>
        <taxon>Alistipes</taxon>
    </lineage>
</organism>
<gene>
    <name evidence="1" type="ORF">CE91St16_03740</name>
    <name evidence="2" type="ORF">F2A26_14010</name>
</gene>
<protein>
    <recommendedName>
        <fullName evidence="5">Helix-turn-helix domain-containing protein</fullName>
    </recommendedName>
</protein>
<keyword evidence="3" id="KW-1185">Reference proteome</keyword>
<reference evidence="1" key="2">
    <citation type="submission" date="2022-01" db="EMBL/GenBank/DDBJ databases">
        <title>Novel bile acid biosynthetic pathways are enriched in the microbiome of centenarians.</title>
        <authorList>
            <person name="Sato Y."/>
            <person name="Atarashi K."/>
            <person name="Plichta R.D."/>
            <person name="Arai Y."/>
            <person name="Sasajima S."/>
            <person name="Kearney M.S."/>
            <person name="Suda W."/>
            <person name="Takeshita K."/>
            <person name="Sasaki T."/>
            <person name="Okamoto S."/>
            <person name="Skelly N.A."/>
            <person name="Okamura Y."/>
            <person name="Vlamakis H."/>
            <person name="Li Y."/>
            <person name="Tanoue T."/>
            <person name="Takei H."/>
            <person name="Nittono H."/>
            <person name="Narushima S."/>
            <person name="Irie J."/>
            <person name="Itoh H."/>
            <person name="Moriya K."/>
            <person name="Sugiura Y."/>
            <person name="Suematsu M."/>
            <person name="Moritoki N."/>
            <person name="Shibata S."/>
            <person name="Littman R.D."/>
            <person name="Fischbach A.M."/>
            <person name="Uwamino Y."/>
            <person name="Inoue T."/>
            <person name="Honda A."/>
            <person name="Hattori M."/>
            <person name="Murai T."/>
            <person name="Xavier J.R."/>
            <person name="Hirose N."/>
            <person name="Honda K."/>
        </authorList>
    </citation>
    <scope>NUCLEOTIDE SEQUENCE</scope>
    <source>
        <strain evidence="1">CE91-St16</strain>
    </source>
</reference>
<evidence type="ECO:0000313" key="4">
    <source>
        <dbReference type="Proteomes" id="UP001055105"/>
    </source>
</evidence>
<dbReference type="AlphaFoldDB" id="A0A5B5VJR4"/>
<evidence type="ECO:0000313" key="1">
    <source>
        <dbReference type="EMBL" id="GKI17466.1"/>
    </source>
</evidence>
<dbReference type="EMBL" id="BQOL01000001">
    <property type="protein sequence ID" value="GKI17466.1"/>
    <property type="molecule type" value="Genomic_DNA"/>
</dbReference>
<dbReference type="RefSeq" id="WP_015546383.1">
    <property type="nucleotide sequence ID" value="NZ_AP025581.1"/>
</dbReference>
<sequence>MNIPKKDQIYVLVTPERLESLIKTNFMLSKSVMLFEYLCSQSKYPMYLSARAACEILGISAETLIVCRHQRLIRPKIYRKQFLYNAYDLLALSLKLNQRNLQNAIRKAPRVVVR</sequence>
<dbReference type="EMBL" id="VVND01000036">
    <property type="protein sequence ID" value="KAA3157721.1"/>
    <property type="molecule type" value="Genomic_DNA"/>
</dbReference>
<proteinExistence type="predicted"/>
<evidence type="ECO:0000313" key="3">
    <source>
        <dbReference type="Proteomes" id="UP000324870"/>
    </source>
</evidence>
<reference evidence="2 3" key="1">
    <citation type="journal article" date="2019" name="Nat. Med.">
        <title>A library of human gut bacterial isolates paired with longitudinal multiomics data enables mechanistic microbiome research.</title>
        <authorList>
            <person name="Poyet M."/>
            <person name="Groussin M."/>
            <person name="Gibbons S.M."/>
            <person name="Avila-Pacheco J."/>
            <person name="Jiang X."/>
            <person name="Kearney S.M."/>
            <person name="Perrotta A.R."/>
            <person name="Berdy B."/>
            <person name="Zhao S."/>
            <person name="Lieberman T.D."/>
            <person name="Swanson P.K."/>
            <person name="Smith M."/>
            <person name="Roesemann S."/>
            <person name="Alexander J.E."/>
            <person name="Rich S.A."/>
            <person name="Livny J."/>
            <person name="Vlamakis H."/>
            <person name="Clish C."/>
            <person name="Bullock K."/>
            <person name="Deik A."/>
            <person name="Scott J."/>
            <person name="Pierce K.A."/>
            <person name="Xavier R.J."/>
            <person name="Alm E.J."/>
        </authorList>
    </citation>
    <scope>NUCLEOTIDE SEQUENCE [LARGE SCALE GENOMIC DNA]</scope>
    <source>
        <strain evidence="2 3">BIOML-A1</strain>
    </source>
</reference>
<evidence type="ECO:0008006" key="5">
    <source>
        <dbReference type="Google" id="ProtNLM"/>
    </source>
</evidence>
<comment type="caution">
    <text evidence="1">The sequence shown here is derived from an EMBL/GenBank/DDBJ whole genome shotgun (WGS) entry which is preliminary data.</text>
</comment>
<dbReference type="Proteomes" id="UP001055105">
    <property type="component" value="Unassembled WGS sequence"/>
</dbReference>